<feature type="signal peptide" evidence="1">
    <location>
        <begin position="1"/>
        <end position="21"/>
    </location>
</feature>
<dbReference type="AlphaFoldDB" id="A0A673GFF7"/>
<name>A0A673GFF7_9TELE</name>
<sequence length="50" mass="5828">MLQWHVFSSLLLKMLLYLIELDFPSSLTNSERAFIHRLTQSLGYVSKSRG</sequence>
<dbReference type="Proteomes" id="UP000472270">
    <property type="component" value="Unassembled WGS sequence"/>
</dbReference>
<reference evidence="2" key="2">
    <citation type="submission" date="2025-09" db="UniProtKB">
        <authorList>
            <consortium name="Ensembl"/>
        </authorList>
    </citation>
    <scope>IDENTIFICATION</scope>
</reference>
<protein>
    <recommendedName>
        <fullName evidence="4">R3H domain-containing protein</fullName>
    </recommendedName>
</protein>
<proteinExistence type="predicted"/>
<organism evidence="2 3">
    <name type="scientific">Sinocyclocheilus rhinocerous</name>
    <dbReference type="NCBI Taxonomy" id="307959"/>
    <lineage>
        <taxon>Eukaryota</taxon>
        <taxon>Metazoa</taxon>
        <taxon>Chordata</taxon>
        <taxon>Craniata</taxon>
        <taxon>Vertebrata</taxon>
        <taxon>Euteleostomi</taxon>
        <taxon>Actinopterygii</taxon>
        <taxon>Neopterygii</taxon>
        <taxon>Teleostei</taxon>
        <taxon>Ostariophysi</taxon>
        <taxon>Cypriniformes</taxon>
        <taxon>Cyprinidae</taxon>
        <taxon>Cyprininae</taxon>
        <taxon>Sinocyclocheilus</taxon>
    </lineage>
</organism>
<evidence type="ECO:0000313" key="2">
    <source>
        <dbReference type="Ensembl" id="ENSSRHP00000010826.1"/>
    </source>
</evidence>
<evidence type="ECO:0000313" key="3">
    <source>
        <dbReference type="Proteomes" id="UP000472270"/>
    </source>
</evidence>
<feature type="chain" id="PRO_5025542239" description="R3H domain-containing protein" evidence="1">
    <location>
        <begin position="22"/>
        <end position="50"/>
    </location>
</feature>
<accession>A0A673GFF7</accession>
<dbReference type="GO" id="GO:0003676">
    <property type="term" value="F:nucleic acid binding"/>
    <property type="evidence" value="ECO:0007669"/>
    <property type="project" value="InterPro"/>
</dbReference>
<reference evidence="2" key="1">
    <citation type="submission" date="2025-08" db="UniProtKB">
        <authorList>
            <consortium name="Ensembl"/>
        </authorList>
    </citation>
    <scope>IDENTIFICATION</scope>
</reference>
<dbReference type="Ensembl" id="ENSSRHT00000011232.1">
    <property type="protein sequence ID" value="ENSSRHP00000010826.1"/>
    <property type="gene ID" value="ENSSRHG00000006263.1"/>
</dbReference>
<keyword evidence="1" id="KW-0732">Signal</keyword>
<dbReference type="InterPro" id="IPR036867">
    <property type="entry name" value="R3H_dom_sf"/>
</dbReference>
<evidence type="ECO:0008006" key="4">
    <source>
        <dbReference type="Google" id="ProtNLM"/>
    </source>
</evidence>
<keyword evidence="3" id="KW-1185">Reference proteome</keyword>
<evidence type="ECO:0000256" key="1">
    <source>
        <dbReference type="SAM" id="SignalP"/>
    </source>
</evidence>
<dbReference type="Gene3D" id="3.30.1370.50">
    <property type="entry name" value="R3H-like domain"/>
    <property type="match status" value="1"/>
</dbReference>